<evidence type="ECO:0008006" key="9">
    <source>
        <dbReference type="Google" id="ProtNLM"/>
    </source>
</evidence>
<dbReference type="EMBL" id="CAXLJM020000053">
    <property type="protein sequence ID" value="CAL8117151.1"/>
    <property type="molecule type" value="Genomic_DNA"/>
</dbReference>
<dbReference type="Pfam" id="PF05199">
    <property type="entry name" value="GMC_oxred_C"/>
    <property type="match status" value="1"/>
</dbReference>
<dbReference type="InterPro" id="IPR036188">
    <property type="entry name" value="FAD/NAD-bd_sf"/>
</dbReference>
<evidence type="ECO:0000313" key="7">
    <source>
        <dbReference type="EMBL" id="CAL8117151.1"/>
    </source>
</evidence>
<dbReference type="SUPFAM" id="SSF54373">
    <property type="entry name" value="FAD-linked reductases, C-terminal domain"/>
    <property type="match status" value="1"/>
</dbReference>
<keyword evidence="8" id="KW-1185">Reference proteome</keyword>
<dbReference type="PANTHER" id="PTHR11552:SF147">
    <property type="entry name" value="CHOLINE DEHYDROGENASE, MITOCHONDRIAL"/>
    <property type="match status" value="1"/>
</dbReference>
<feature type="domain" description="Glucose-methanol-choline oxidoreductase C-terminal" evidence="6">
    <location>
        <begin position="463"/>
        <end position="605"/>
    </location>
</feature>
<evidence type="ECO:0000313" key="8">
    <source>
        <dbReference type="Proteomes" id="UP001642540"/>
    </source>
</evidence>
<evidence type="ECO:0000256" key="1">
    <source>
        <dbReference type="ARBA" id="ARBA00001974"/>
    </source>
</evidence>
<evidence type="ECO:0000259" key="6">
    <source>
        <dbReference type="Pfam" id="PF05199"/>
    </source>
</evidence>
<keyword evidence="3" id="KW-0285">Flavoprotein</keyword>
<sequence>MAFGIPRPVLSLFSKALPLIVISFGIWDQSADFLQSQKVEKYLQNFIEEYDFIIVGAGSAGSVLANRLSSNPDYKILLLENGGNPNPMQSVPFYFQSMFHIPSIDYDYYTVPQKRSCLSLKNQRSFWPRGRGLGGSSNLNAMFWQRSSGHDYDRWAELSGSADWKFDNILRNFKNVEDYHGQYFNEKWHSQDGKGVYVSTVDNTNLVDEFLEAGKEMGYPTKDVNGNQEPSFSRLDVTIKDGRRFGAYPAFLEPVLDRSNLYIYRYARVTKVHLNKKTKRAYGVTYKRHGIEHFVRAKREIILSAGVIDSPKILQLSGIGPKVHLDNLGIKTVIDLPVGKNLQDHIMIVFGPFLVDAPGKTYVPGRDITLSTVADYFSKRKGIMASAIGANAIGYIHSELSKQRGNIWNKSPDIQLLLVPTNLNVPEEYEEFFNIKKGVMSRYIAGLEDVDSFMVTVMLGKYNSRGEIRLASTDPFEKPILDPKYLSHPDDVQILIDGLNFTVNMVENTKAFQKIGARLADRHFPGCEKFKLKSAQYYECYIRQFTLTLYHQSGTCSMGKGPEDPNAVVDSKLRVLHAKGLRVVDASIIPEIPNGNINAAVMMLADKASEFILDYWAQVDNSISRSQLTRELFSVGRQSKNSLRN</sequence>
<comment type="caution">
    <text evidence="7">The sequence shown here is derived from an EMBL/GenBank/DDBJ whole genome shotgun (WGS) entry which is preliminary data.</text>
</comment>
<reference evidence="7 8" key="1">
    <citation type="submission" date="2024-08" db="EMBL/GenBank/DDBJ databases">
        <authorList>
            <person name="Cucini C."/>
            <person name="Frati F."/>
        </authorList>
    </citation>
    <scope>NUCLEOTIDE SEQUENCE [LARGE SCALE GENOMIC DNA]</scope>
</reference>
<dbReference type="Gene3D" id="3.30.560.10">
    <property type="entry name" value="Glucose Oxidase, domain 3"/>
    <property type="match status" value="1"/>
</dbReference>
<evidence type="ECO:0000256" key="2">
    <source>
        <dbReference type="ARBA" id="ARBA00010790"/>
    </source>
</evidence>
<name>A0ABP1R1E2_9HEXA</name>
<evidence type="ECO:0000259" key="5">
    <source>
        <dbReference type="Pfam" id="PF00732"/>
    </source>
</evidence>
<comment type="cofactor">
    <cofactor evidence="1">
        <name>FAD</name>
        <dbReference type="ChEBI" id="CHEBI:57692"/>
    </cofactor>
</comment>
<feature type="domain" description="Glucose-methanol-choline oxidoreductase N-terminal" evidence="5">
    <location>
        <begin position="50"/>
        <end position="346"/>
    </location>
</feature>
<dbReference type="PIRSF" id="PIRSF000137">
    <property type="entry name" value="Alcohol_oxidase"/>
    <property type="match status" value="1"/>
</dbReference>
<keyword evidence="4" id="KW-0274">FAD</keyword>
<organism evidence="7 8">
    <name type="scientific">Orchesella dallaii</name>
    <dbReference type="NCBI Taxonomy" id="48710"/>
    <lineage>
        <taxon>Eukaryota</taxon>
        <taxon>Metazoa</taxon>
        <taxon>Ecdysozoa</taxon>
        <taxon>Arthropoda</taxon>
        <taxon>Hexapoda</taxon>
        <taxon>Collembola</taxon>
        <taxon>Entomobryomorpha</taxon>
        <taxon>Entomobryoidea</taxon>
        <taxon>Orchesellidae</taxon>
        <taxon>Orchesellinae</taxon>
        <taxon>Orchesella</taxon>
    </lineage>
</organism>
<dbReference type="Pfam" id="PF00732">
    <property type="entry name" value="GMC_oxred_N"/>
    <property type="match status" value="1"/>
</dbReference>
<accession>A0ABP1R1E2</accession>
<dbReference type="InterPro" id="IPR007867">
    <property type="entry name" value="GMC_OxRtase_C"/>
</dbReference>
<comment type="similarity">
    <text evidence="2">Belongs to the GMC oxidoreductase family.</text>
</comment>
<evidence type="ECO:0000256" key="3">
    <source>
        <dbReference type="ARBA" id="ARBA00022630"/>
    </source>
</evidence>
<evidence type="ECO:0000256" key="4">
    <source>
        <dbReference type="ARBA" id="ARBA00022827"/>
    </source>
</evidence>
<dbReference type="InterPro" id="IPR012132">
    <property type="entry name" value="GMC_OxRdtase"/>
</dbReference>
<dbReference type="SUPFAM" id="SSF51905">
    <property type="entry name" value="FAD/NAD(P)-binding domain"/>
    <property type="match status" value="1"/>
</dbReference>
<proteinExistence type="inferred from homology"/>
<dbReference type="InterPro" id="IPR000172">
    <property type="entry name" value="GMC_OxRdtase_N"/>
</dbReference>
<dbReference type="Gene3D" id="3.50.50.60">
    <property type="entry name" value="FAD/NAD(P)-binding domain"/>
    <property type="match status" value="1"/>
</dbReference>
<protein>
    <recommendedName>
        <fullName evidence="9">Glucose dehydrogenase [FAD, quinone]</fullName>
    </recommendedName>
</protein>
<dbReference type="PANTHER" id="PTHR11552">
    <property type="entry name" value="GLUCOSE-METHANOL-CHOLINE GMC OXIDOREDUCTASE"/>
    <property type="match status" value="1"/>
</dbReference>
<dbReference type="Proteomes" id="UP001642540">
    <property type="component" value="Unassembled WGS sequence"/>
</dbReference>
<gene>
    <name evidence="7" type="ORF">ODALV1_LOCUS17559</name>
</gene>